<dbReference type="InterPro" id="IPR028364">
    <property type="entry name" value="Ribosomal_uL1/biogenesis"/>
</dbReference>
<dbReference type="Gene3D" id="3.30.190.20">
    <property type="match status" value="2"/>
</dbReference>
<accession>A0ABQ8E6L4</accession>
<feature type="signal peptide" evidence="1">
    <location>
        <begin position="1"/>
        <end position="19"/>
    </location>
</feature>
<reference evidence="3 4" key="1">
    <citation type="submission" date="2021-05" db="EMBL/GenBank/DDBJ databases">
        <title>Genome Assembly of Synthetic Allotetraploid Brassica napus Reveals Homoeologous Exchanges between Subgenomes.</title>
        <authorList>
            <person name="Davis J.T."/>
        </authorList>
    </citation>
    <scope>NUCLEOTIDE SEQUENCE [LARGE SCALE GENOMIC DNA]</scope>
    <source>
        <strain evidence="4">cv. Da-Ae</strain>
        <tissue evidence="3">Seedling</tissue>
    </source>
</reference>
<evidence type="ECO:0000313" key="4">
    <source>
        <dbReference type="Proteomes" id="UP000824890"/>
    </source>
</evidence>
<name>A0ABQ8E6L4_BRANA</name>
<feature type="chain" id="PRO_5045989418" description="AB hydrolase-1 domain-containing protein" evidence="1">
    <location>
        <begin position="20"/>
        <end position="597"/>
    </location>
</feature>
<dbReference type="CDD" id="cd00403">
    <property type="entry name" value="Ribosomal_L1"/>
    <property type="match status" value="1"/>
</dbReference>
<dbReference type="SUPFAM" id="SSF56808">
    <property type="entry name" value="Ribosomal protein L1"/>
    <property type="match status" value="1"/>
</dbReference>
<dbReference type="Gene3D" id="3.40.50.1820">
    <property type="entry name" value="alpha/beta hydrolase"/>
    <property type="match status" value="1"/>
</dbReference>
<dbReference type="Proteomes" id="UP000824890">
    <property type="component" value="Unassembled WGS sequence"/>
</dbReference>
<organism evidence="3 4">
    <name type="scientific">Brassica napus</name>
    <name type="common">Rape</name>
    <dbReference type="NCBI Taxonomy" id="3708"/>
    <lineage>
        <taxon>Eukaryota</taxon>
        <taxon>Viridiplantae</taxon>
        <taxon>Streptophyta</taxon>
        <taxon>Embryophyta</taxon>
        <taxon>Tracheophyta</taxon>
        <taxon>Spermatophyta</taxon>
        <taxon>Magnoliopsida</taxon>
        <taxon>eudicotyledons</taxon>
        <taxon>Gunneridae</taxon>
        <taxon>Pentapetalae</taxon>
        <taxon>rosids</taxon>
        <taxon>malvids</taxon>
        <taxon>Brassicales</taxon>
        <taxon>Brassicaceae</taxon>
        <taxon>Brassiceae</taxon>
        <taxon>Brassica</taxon>
    </lineage>
</organism>
<evidence type="ECO:0000313" key="3">
    <source>
        <dbReference type="EMBL" id="KAH0937273.1"/>
    </source>
</evidence>
<comment type="caution">
    <text evidence="3">The sequence shown here is derived from an EMBL/GenBank/DDBJ whole genome shotgun (WGS) entry which is preliminary data.</text>
</comment>
<protein>
    <recommendedName>
        <fullName evidence="2">AB hydrolase-1 domain-containing protein</fullName>
    </recommendedName>
</protein>
<dbReference type="Pfam" id="PF00561">
    <property type="entry name" value="Abhydrolase_1"/>
    <property type="match status" value="1"/>
</dbReference>
<evidence type="ECO:0000259" key="2">
    <source>
        <dbReference type="Pfam" id="PF00561"/>
    </source>
</evidence>
<proteinExistence type="predicted"/>
<dbReference type="InterPro" id="IPR029058">
    <property type="entry name" value="AB_hydrolase_fold"/>
</dbReference>
<feature type="domain" description="AB hydrolase-1" evidence="2">
    <location>
        <begin position="66"/>
        <end position="327"/>
    </location>
</feature>
<dbReference type="PANTHER" id="PTHR45763:SF69">
    <property type="entry name" value="SERINE AMINOPEPTIDASE S33 DOMAIN-CONTAINING PROTEIN"/>
    <property type="match status" value="1"/>
</dbReference>
<gene>
    <name evidence="3" type="ORF">HID58_004734</name>
</gene>
<evidence type="ECO:0000256" key="1">
    <source>
        <dbReference type="SAM" id="SignalP"/>
    </source>
</evidence>
<dbReference type="InterPro" id="IPR000073">
    <property type="entry name" value="AB_hydrolase_1"/>
</dbReference>
<sequence>MMLLVIVAILVCLVSYVYRSLKPPPPRICGVPHGPPVTSPRIRLSDGRYLAYRESGVDRASANYKIIVVHGFNSSKDMEFPISKDLIEEHGIYFLFFDRAGYGESDPYPSRTVKSEAYDIQELADKLKIGPKFYVLGISLGAYSVYSCLKYIPHRLAGAVLVVPFVSYWWTKVPQDILSEAFKLMPEKDQWTYRVARYFPWLLYWWLTQKLFPSLSIISERSALCSDRDLVILKKKLENPSPRLEKARQQGDHECLHRDMMAGFATWEFDPTELANPFGEGVGSVHMWQGAEDRIVPREVNQYISKKLPWIKYHELSGYGHLLHAEEQKCEDIIKALLGFVPVLSCSYHITYTNLLLPFSLSVSDLPQVEKYLRNCQNEFESLIGGSKLQSEAVREAISSMITHCKETKPRKFTETIELQIGLKNYDPQKDKRFSGSVKLPHIPRPKMKICMLGDAQHVEEAEKIGLDSMDVEALKKLNKNKKLVKKLAKKFHAFLASESVIKQIPRLLGPGKFPTLVSHQESLEAKVNETKATVKFQLKKVLCMGVAVGNLGMEEKQIFQNVQMSVNFLVSLLKKNWQNVRCLYLKSTMGPPNRVF</sequence>
<dbReference type="InterPro" id="IPR023674">
    <property type="entry name" value="Ribosomal_uL1-like"/>
</dbReference>
<dbReference type="PANTHER" id="PTHR45763">
    <property type="entry name" value="HYDROLASE, ALPHA/BETA FOLD FAMILY PROTEIN, EXPRESSED-RELATED"/>
    <property type="match status" value="1"/>
</dbReference>
<dbReference type="EMBL" id="JAGKQM010000002">
    <property type="protein sequence ID" value="KAH0937273.1"/>
    <property type="molecule type" value="Genomic_DNA"/>
</dbReference>
<keyword evidence="4" id="KW-1185">Reference proteome</keyword>
<dbReference type="SUPFAM" id="SSF53474">
    <property type="entry name" value="alpha/beta-Hydrolases"/>
    <property type="match status" value="1"/>
</dbReference>
<keyword evidence="1" id="KW-0732">Signal</keyword>
<dbReference type="Pfam" id="PF00687">
    <property type="entry name" value="Ribosomal_L1"/>
    <property type="match status" value="1"/>
</dbReference>